<dbReference type="Proteomes" id="UP001500466">
    <property type="component" value="Unassembled WGS sequence"/>
</dbReference>
<evidence type="ECO:0000313" key="2">
    <source>
        <dbReference type="EMBL" id="GAA4994874.1"/>
    </source>
</evidence>
<proteinExistence type="predicted"/>
<dbReference type="InterPro" id="IPR037401">
    <property type="entry name" value="SnoaL-like"/>
</dbReference>
<dbReference type="EMBL" id="BAABHS010000054">
    <property type="protein sequence ID" value="GAA4994874.1"/>
    <property type="molecule type" value="Genomic_DNA"/>
</dbReference>
<sequence length="155" mass="16813">MADTGLDAVDCLDITDACNRMALYIDHHRWDDLGALFTDVIDRDYTGIFGGEPETITREAFIARAAGRMPNFAATQHLVSGHIAAGSGDEATCTAQVQASHYLPTTTGGSMWTCGGQYDLRLVRTRGTWLISSVTATQCWATGNFEVMRIAMGMN</sequence>
<feature type="domain" description="SnoaL-like" evidence="1">
    <location>
        <begin position="11"/>
        <end position="134"/>
    </location>
</feature>
<reference evidence="3" key="1">
    <citation type="journal article" date="2019" name="Int. J. Syst. Evol. Microbiol.">
        <title>The Global Catalogue of Microorganisms (GCM) 10K type strain sequencing project: providing services to taxonomists for standard genome sequencing and annotation.</title>
        <authorList>
            <consortium name="The Broad Institute Genomics Platform"/>
            <consortium name="The Broad Institute Genome Sequencing Center for Infectious Disease"/>
            <person name="Wu L."/>
            <person name="Ma J."/>
        </authorList>
    </citation>
    <scope>NUCLEOTIDE SEQUENCE [LARGE SCALE GENOMIC DNA]</scope>
    <source>
        <strain evidence="3">JCM 17986</strain>
    </source>
</reference>
<protein>
    <submittedName>
        <fullName evidence="2">Nuclear transport factor 2 family protein</fullName>
    </submittedName>
</protein>
<comment type="caution">
    <text evidence="2">The sequence shown here is derived from an EMBL/GenBank/DDBJ whole genome shotgun (WGS) entry which is preliminary data.</text>
</comment>
<name>A0ABP9IDY6_9ACTN</name>
<dbReference type="Gene3D" id="3.10.450.50">
    <property type="match status" value="1"/>
</dbReference>
<gene>
    <name evidence="2" type="ORF">GCM10023205_79790</name>
</gene>
<dbReference type="Pfam" id="PF13577">
    <property type="entry name" value="SnoaL_4"/>
    <property type="match status" value="1"/>
</dbReference>
<organism evidence="2 3">
    <name type="scientific">Yinghuangia aomiensis</name>
    <dbReference type="NCBI Taxonomy" id="676205"/>
    <lineage>
        <taxon>Bacteria</taxon>
        <taxon>Bacillati</taxon>
        <taxon>Actinomycetota</taxon>
        <taxon>Actinomycetes</taxon>
        <taxon>Kitasatosporales</taxon>
        <taxon>Streptomycetaceae</taxon>
        <taxon>Yinghuangia</taxon>
    </lineage>
</organism>
<evidence type="ECO:0000259" key="1">
    <source>
        <dbReference type="Pfam" id="PF13577"/>
    </source>
</evidence>
<dbReference type="InterPro" id="IPR032710">
    <property type="entry name" value="NTF2-like_dom_sf"/>
</dbReference>
<accession>A0ABP9IDY6</accession>
<dbReference type="SUPFAM" id="SSF54427">
    <property type="entry name" value="NTF2-like"/>
    <property type="match status" value="1"/>
</dbReference>
<evidence type="ECO:0000313" key="3">
    <source>
        <dbReference type="Proteomes" id="UP001500466"/>
    </source>
</evidence>
<keyword evidence="3" id="KW-1185">Reference proteome</keyword>
<dbReference type="RefSeq" id="WP_345680782.1">
    <property type="nucleotide sequence ID" value="NZ_BAABHS010000054.1"/>
</dbReference>